<feature type="compositionally biased region" description="Basic and acidic residues" evidence="1">
    <location>
        <begin position="24"/>
        <end position="35"/>
    </location>
</feature>
<accession>A0A1V6RG78</accession>
<dbReference type="Proteomes" id="UP000191518">
    <property type="component" value="Unassembled WGS sequence"/>
</dbReference>
<gene>
    <name evidence="2" type="ORF">PENVUL_c045G00836</name>
</gene>
<protein>
    <submittedName>
        <fullName evidence="2">Uncharacterized protein</fullName>
    </submittedName>
</protein>
<organism evidence="2 3">
    <name type="scientific">Penicillium vulpinum</name>
    <dbReference type="NCBI Taxonomy" id="29845"/>
    <lineage>
        <taxon>Eukaryota</taxon>
        <taxon>Fungi</taxon>
        <taxon>Dikarya</taxon>
        <taxon>Ascomycota</taxon>
        <taxon>Pezizomycotina</taxon>
        <taxon>Eurotiomycetes</taxon>
        <taxon>Eurotiomycetidae</taxon>
        <taxon>Eurotiales</taxon>
        <taxon>Aspergillaceae</taxon>
        <taxon>Penicillium</taxon>
    </lineage>
</organism>
<dbReference type="EMBL" id="MDYP01000045">
    <property type="protein sequence ID" value="OQE00815.1"/>
    <property type="molecule type" value="Genomic_DNA"/>
</dbReference>
<reference evidence="3" key="1">
    <citation type="journal article" date="2017" name="Nat. Microbiol.">
        <title>Global analysis of biosynthetic gene clusters reveals vast potential of secondary metabolite production in Penicillium species.</title>
        <authorList>
            <person name="Nielsen J.C."/>
            <person name="Grijseels S."/>
            <person name="Prigent S."/>
            <person name="Ji B."/>
            <person name="Dainat J."/>
            <person name="Nielsen K.F."/>
            <person name="Frisvad J.C."/>
            <person name="Workman M."/>
            <person name="Nielsen J."/>
        </authorList>
    </citation>
    <scope>NUCLEOTIDE SEQUENCE [LARGE SCALE GENOMIC DNA]</scope>
    <source>
        <strain evidence="3">IBT 29486</strain>
    </source>
</reference>
<dbReference type="OrthoDB" id="4202165at2759"/>
<dbReference type="AlphaFoldDB" id="A0A1V6RG78"/>
<feature type="compositionally biased region" description="Polar residues" evidence="1">
    <location>
        <begin position="1"/>
        <end position="12"/>
    </location>
</feature>
<evidence type="ECO:0000256" key="1">
    <source>
        <dbReference type="SAM" id="MobiDB-lite"/>
    </source>
</evidence>
<feature type="region of interest" description="Disordered" evidence="1">
    <location>
        <begin position="1"/>
        <end position="41"/>
    </location>
</feature>
<evidence type="ECO:0000313" key="3">
    <source>
        <dbReference type="Proteomes" id="UP000191518"/>
    </source>
</evidence>
<name>A0A1V6RG78_9EURO</name>
<sequence length="110" mass="12537">MRTSSKNPSIFYQDQLRVPSPSLDKGEEPNQHESPDDPGIPYNYRITTALKALSNKNITLVEYGAHVQFRFGYEEVPVVLEWAVPDEQLSLASQILAEHNFPCLFTRTRS</sequence>
<keyword evidence="3" id="KW-1185">Reference proteome</keyword>
<proteinExistence type="predicted"/>
<comment type="caution">
    <text evidence="2">The sequence shown here is derived from an EMBL/GenBank/DDBJ whole genome shotgun (WGS) entry which is preliminary data.</text>
</comment>
<evidence type="ECO:0000313" key="2">
    <source>
        <dbReference type="EMBL" id="OQE00815.1"/>
    </source>
</evidence>